<dbReference type="InterPro" id="IPR018359">
    <property type="entry name" value="Bromodomain_CS"/>
</dbReference>
<evidence type="ECO:0000256" key="6">
    <source>
        <dbReference type="ARBA" id="ARBA00023163"/>
    </source>
</evidence>
<name>A0ABR3PBV3_9PEZI</name>
<dbReference type="PANTHER" id="PTHR16062">
    <property type="entry name" value="SWI/SNF-RELATED"/>
    <property type="match status" value="1"/>
</dbReference>
<dbReference type="InterPro" id="IPR001487">
    <property type="entry name" value="Bromodomain"/>
</dbReference>
<gene>
    <name evidence="11" type="ORF">AAFC00_006992</name>
</gene>
<dbReference type="PROSITE" id="PS00633">
    <property type="entry name" value="BROMODOMAIN_1"/>
    <property type="match status" value="1"/>
</dbReference>
<evidence type="ECO:0000313" key="11">
    <source>
        <dbReference type="EMBL" id="KAL1303632.1"/>
    </source>
</evidence>
<accession>A0ABR3PBV3</accession>
<dbReference type="InterPro" id="IPR037382">
    <property type="entry name" value="Rsc/polybromo"/>
</dbReference>
<dbReference type="SMART" id="SM00297">
    <property type="entry name" value="BROMO"/>
    <property type="match status" value="2"/>
</dbReference>
<evidence type="ECO:0000256" key="2">
    <source>
        <dbReference type="ARBA" id="ARBA00022737"/>
    </source>
</evidence>
<evidence type="ECO:0000313" key="12">
    <source>
        <dbReference type="Proteomes" id="UP001562354"/>
    </source>
</evidence>
<dbReference type="PANTHER" id="PTHR16062:SF21">
    <property type="entry name" value="CHROMATIN STRUCTURE-REMODELING COMPLEX SUBUNIT RSC1-RELATED"/>
    <property type="match status" value="1"/>
</dbReference>
<keyword evidence="5 8" id="KW-0103">Bromodomain</keyword>
<evidence type="ECO:0000256" key="5">
    <source>
        <dbReference type="ARBA" id="ARBA00023117"/>
    </source>
</evidence>
<dbReference type="CDD" id="cd04369">
    <property type="entry name" value="Bromodomain"/>
    <property type="match status" value="2"/>
</dbReference>
<feature type="domain" description="Bromo" evidence="10">
    <location>
        <begin position="243"/>
        <end position="325"/>
    </location>
</feature>
<evidence type="ECO:0000256" key="4">
    <source>
        <dbReference type="ARBA" id="ARBA00023015"/>
    </source>
</evidence>
<reference evidence="11 12" key="1">
    <citation type="submission" date="2024-07" db="EMBL/GenBank/DDBJ databases">
        <title>Draft sequence of the Neodothiora populina.</title>
        <authorList>
            <person name="Drown D.D."/>
            <person name="Schuette U.S."/>
            <person name="Buechlein A.B."/>
            <person name="Rusch D.R."/>
            <person name="Winton L.W."/>
            <person name="Adams G.A."/>
        </authorList>
    </citation>
    <scope>NUCLEOTIDE SEQUENCE [LARGE SCALE GENOMIC DNA]</scope>
    <source>
        <strain evidence="11 12">CPC 39397</strain>
    </source>
</reference>
<dbReference type="RefSeq" id="XP_069199907.1">
    <property type="nucleotide sequence ID" value="XM_069347033.1"/>
</dbReference>
<dbReference type="Gene3D" id="1.20.920.10">
    <property type="entry name" value="Bromodomain-like"/>
    <property type="match status" value="2"/>
</dbReference>
<comment type="subcellular location">
    <subcellularLocation>
        <location evidence="1">Nucleus</location>
    </subcellularLocation>
</comment>
<feature type="compositionally biased region" description="Pro residues" evidence="9">
    <location>
        <begin position="484"/>
        <end position="507"/>
    </location>
</feature>
<feature type="region of interest" description="Disordered" evidence="9">
    <location>
        <begin position="155"/>
        <end position="222"/>
    </location>
</feature>
<keyword evidence="2" id="KW-0677">Repeat</keyword>
<sequence>MDRNRKRKSAPGASPEFEGSAAKRAKFVPQDDPEATTRNGLQFIDQIKVAKDKTGRVISDLFLDLPDKDELPDYYVSIKLPISLGTVEAKLNQHGYPNMTQLESDLKRMVANAKFYNEVGSVVYSDAERIRKMVSNFMSKNNPAYKDPGYVAFPTPIPGENSSPAEATEVPATPKPATRDSSEQPRKPTVTLSLKNRKASVAADSPSAATEEAVTATPAPPGDFTGMTFQQAQEQIVSEMISHTVDNVQVFSPFVNLPSRSLTDYYQVIKKPVSLSAIKKRSRGQHGREKPTGVSDYKNWDAFENEFAHIWTNARTYNEDGSDMFILANDFEKLFKERLALAKEQIKVETPQQPKITLKGRPKAVLHLGSKGSPAPAAAAAATPGVTVDNDALARQKQAVQTGINGHQTPVPRKTSIPPSRSTSQAPTTAGAASPMKRTLSRTGQASSPPVTATSVKAEKSAIPSPSPSVARPQSTAPEVKAPSQPPTSMAPPAPRVPSASPRPPTAQTPHKAPQIPTYLPAPTTFIDNFTRTKPVADALLPGLTITSHPQLNVPKRYKLDITPSPTFTQQSLTIMLPATYFSLQIVPTVSQQLLQSRQYKLFVTVNGVRLMATSRPFLNGDINGSAPKQVYDASLLHGVNRIEVEIVAAGTAKGGATGSTPLETEKTIVFAHLLRQ</sequence>
<feature type="compositionally biased region" description="Polar residues" evidence="9">
    <location>
        <begin position="417"/>
        <end position="428"/>
    </location>
</feature>
<evidence type="ECO:0000256" key="8">
    <source>
        <dbReference type="PROSITE-ProRule" id="PRU00035"/>
    </source>
</evidence>
<dbReference type="PRINTS" id="PR00503">
    <property type="entry name" value="BROMODOMAIN"/>
</dbReference>
<dbReference type="Proteomes" id="UP001562354">
    <property type="component" value="Unassembled WGS sequence"/>
</dbReference>
<evidence type="ECO:0000259" key="10">
    <source>
        <dbReference type="PROSITE" id="PS50014"/>
    </source>
</evidence>
<dbReference type="InterPro" id="IPR036427">
    <property type="entry name" value="Bromodomain-like_sf"/>
</dbReference>
<keyword evidence="12" id="KW-1185">Reference proteome</keyword>
<feature type="domain" description="Bromo" evidence="10">
    <location>
        <begin position="54"/>
        <end position="124"/>
    </location>
</feature>
<keyword evidence="7" id="KW-0539">Nucleus</keyword>
<keyword evidence="4" id="KW-0805">Transcription regulation</keyword>
<dbReference type="PROSITE" id="PS50014">
    <property type="entry name" value="BROMODOMAIN_2"/>
    <property type="match status" value="2"/>
</dbReference>
<evidence type="ECO:0000256" key="7">
    <source>
        <dbReference type="ARBA" id="ARBA00023242"/>
    </source>
</evidence>
<comment type="caution">
    <text evidence="11">The sequence shown here is derived from an EMBL/GenBank/DDBJ whole genome shotgun (WGS) entry which is preliminary data.</text>
</comment>
<dbReference type="GeneID" id="95980691"/>
<feature type="compositionally biased region" description="Polar residues" evidence="9">
    <location>
        <begin position="441"/>
        <end position="455"/>
    </location>
</feature>
<keyword evidence="3" id="KW-0156">Chromatin regulator</keyword>
<organism evidence="11 12">
    <name type="scientific">Neodothiora populina</name>
    <dbReference type="NCBI Taxonomy" id="2781224"/>
    <lineage>
        <taxon>Eukaryota</taxon>
        <taxon>Fungi</taxon>
        <taxon>Dikarya</taxon>
        <taxon>Ascomycota</taxon>
        <taxon>Pezizomycotina</taxon>
        <taxon>Dothideomycetes</taxon>
        <taxon>Dothideomycetidae</taxon>
        <taxon>Dothideales</taxon>
        <taxon>Dothioraceae</taxon>
        <taxon>Neodothiora</taxon>
    </lineage>
</organism>
<dbReference type="InterPro" id="IPR054551">
    <property type="entry name" value="RSC4_Ig-like"/>
</dbReference>
<dbReference type="Pfam" id="PF00439">
    <property type="entry name" value="Bromodomain"/>
    <property type="match status" value="2"/>
</dbReference>
<keyword evidence="6" id="KW-0804">Transcription</keyword>
<feature type="region of interest" description="Disordered" evidence="9">
    <location>
        <begin position="400"/>
        <end position="520"/>
    </location>
</feature>
<feature type="region of interest" description="Disordered" evidence="9">
    <location>
        <begin position="1"/>
        <end position="36"/>
    </location>
</feature>
<protein>
    <recommendedName>
        <fullName evidence="10">Bromo domain-containing protein</fullName>
    </recommendedName>
</protein>
<evidence type="ECO:0000256" key="3">
    <source>
        <dbReference type="ARBA" id="ARBA00022853"/>
    </source>
</evidence>
<dbReference type="EMBL" id="JBFMKM010000010">
    <property type="protein sequence ID" value="KAL1303632.1"/>
    <property type="molecule type" value="Genomic_DNA"/>
</dbReference>
<dbReference type="SUPFAM" id="SSF47370">
    <property type="entry name" value="Bromodomain"/>
    <property type="match status" value="2"/>
</dbReference>
<dbReference type="Pfam" id="PF22994">
    <property type="entry name" value="RSC4_Ig_like"/>
    <property type="match status" value="1"/>
</dbReference>
<evidence type="ECO:0000256" key="1">
    <source>
        <dbReference type="ARBA" id="ARBA00004123"/>
    </source>
</evidence>
<evidence type="ECO:0000256" key="9">
    <source>
        <dbReference type="SAM" id="MobiDB-lite"/>
    </source>
</evidence>
<feature type="compositionally biased region" description="Low complexity" evidence="9">
    <location>
        <begin position="205"/>
        <end position="217"/>
    </location>
</feature>
<proteinExistence type="predicted"/>
<feature type="compositionally biased region" description="Basic and acidic residues" evidence="9">
    <location>
        <begin position="177"/>
        <end position="186"/>
    </location>
</feature>